<evidence type="ECO:0000259" key="1">
    <source>
        <dbReference type="Pfam" id="PF13614"/>
    </source>
</evidence>
<name>A0A1G1YJR5_9BACT</name>
<dbReference type="SUPFAM" id="SSF52540">
    <property type="entry name" value="P-loop containing nucleoside triphosphate hydrolases"/>
    <property type="match status" value="1"/>
</dbReference>
<accession>A0A1G1YJR5</accession>
<dbReference type="PIRSF" id="PIRSF009320">
    <property type="entry name" value="Nuc_binding_HP_1000"/>
    <property type="match status" value="1"/>
</dbReference>
<dbReference type="PANTHER" id="PTHR13696">
    <property type="entry name" value="P-LOOP CONTAINING NUCLEOSIDE TRIPHOSPHATE HYDROLASE"/>
    <property type="match status" value="1"/>
</dbReference>
<comment type="caution">
    <text evidence="2">The sequence shown here is derived from an EMBL/GenBank/DDBJ whole genome shotgun (WGS) entry which is preliminary data.</text>
</comment>
<evidence type="ECO:0000313" key="2">
    <source>
        <dbReference type="EMBL" id="OGY51930.1"/>
    </source>
</evidence>
<dbReference type="PANTHER" id="PTHR13696:SF52">
    <property type="entry name" value="PARA FAMILY PROTEIN CT_582"/>
    <property type="match status" value="1"/>
</dbReference>
<feature type="domain" description="AAA" evidence="1">
    <location>
        <begin position="3"/>
        <end position="177"/>
    </location>
</feature>
<gene>
    <name evidence="2" type="ORF">A3A02_01315</name>
</gene>
<dbReference type="EMBL" id="MHIM01000028">
    <property type="protein sequence ID" value="OGY51930.1"/>
    <property type="molecule type" value="Genomic_DNA"/>
</dbReference>
<dbReference type="InterPro" id="IPR027417">
    <property type="entry name" value="P-loop_NTPase"/>
</dbReference>
<evidence type="ECO:0000313" key="3">
    <source>
        <dbReference type="Proteomes" id="UP000177376"/>
    </source>
</evidence>
<dbReference type="AlphaFoldDB" id="A0A1G1YJR5"/>
<dbReference type="Proteomes" id="UP000177376">
    <property type="component" value="Unassembled WGS sequence"/>
</dbReference>
<protein>
    <submittedName>
        <fullName evidence="2">Chromosome partitioning protein ParA</fullName>
    </submittedName>
</protein>
<dbReference type="InterPro" id="IPR025669">
    <property type="entry name" value="AAA_dom"/>
</dbReference>
<dbReference type="FunFam" id="3.40.50.300:FF:000285">
    <property type="entry name" value="Sporulation initiation inhibitor Soj"/>
    <property type="match status" value="1"/>
</dbReference>
<proteinExistence type="predicted"/>
<organism evidence="2 3">
    <name type="scientific">Candidatus Buchananbacteria bacterium RIFCSPLOWO2_01_FULL_39_33</name>
    <dbReference type="NCBI Taxonomy" id="1797543"/>
    <lineage>
        <taxon>Bacteria</taxon>
        <taxon>Candidatus Buchananiibacteriota</taxon>
    </lineage>
</organism>
<dbReference type="CDD" id="cd02042">
    <property type="entry name" value="ParAB_family"/>
    <property type="match status" value="1"/>
</dbReference>
<reference evidence="2 3" key="1">
    <citation type="journal article" date="2016" name="Nat. Commun.">
        <title>Thousands of microbial genomes shed light on interconnected biogeochemical processes in an aquifer system.</title>
        <authorList>
            <person name="Anantharaman K."/>
            <person name="Brown C.T."/>
            <person name="Hug L.A."/>
            <person name="Sharon I."/>
            <person name="Castelle C.J."/>
            <person name="Probst A.J."/>
            <person name="Thomas B.C."/>
            <person name="Singh A."/>
            <person name="Wilkins M.J."/>
            <person name="Karaoz U."/>
            <person name="Brodie E.L."/>
            <person name="Williams K.H."/>
            <person name="Hubbard S.S."/>
            <person name="Banfield J.F."/>
        </authorList>
    </citation>
    <scope>NUCLEOTIDE SEQUENCE [LARGE SCALE GENOMIC DNA]</scope>
</reference>
<dbReference type="Gene3D" id="3.40.50.300">
    <property type="entry name" value="P-loop containing nucleotide triphosphate hydrolases"/>
    <property type="match status" value="1"/>
</dbReference>
<dbReference type="Pfam" id="PF13614">
    <property type="entry name" value="AAA_31"/>
    <property type="match status" value="1"/>
</dbReference>
<sequence>MGQVISVVNQKGGVGKTTTAVNLAAYLSQLGKFVLLIDLDPQSNATSNLGISKDLEKGVYEVLTGPYSFKEVMIDTQHEYYKLVPATVSLAGAGVEFVNLDRREFRLYDNLLEIKNDFDYIIIDCPPSLGLLTINGLVASDQVLIPVQAEYFALEGLGQLVSTIGLIQENVKPELDILGAVLTMYDKRFKLANDVLMELYRYFPNKIFRSVIPRNIRLSEAPSHGQTILAYDPKSKGAKAYERLARELVYQTNPY</sequence>
<dbReference type="InterPro" id="IPR050678">
    <property type="entry name" value="DNA_Partitioning_ATPase"/>
</dbReference>